<dbReference type="GeneID" id="77000192"/>
<evidence type="ECO:0000256" key="1">
    <source>
        <dbReference type="SAM" id="Phobius"/>
    </source>
</evidence>
<reference evidence="2 3" key="1">
    <citation type="submission" date="2022-05" db="EMBL/GenBank/DDBJ databases">
        <title>Genome Sequencing of Bee-Associated Microbes.</title>
        <authorList>
            <person name="Dunlap C."/>
        </authorList>
    </citation>
    <scope>NUCLEOTIDE SEQUENCE [LARGE SCALE GENOMIC DNA]</scope>
    <source>
        <strain evidence="2 3">NRRL B-14613</strain>
    </source>
</reference>
<sequence>MDNGAVYLDSVVLFFITFANTRDRVQTASGSQVVPFKEGVKALKGNVPWWLLLFLNVFFWIAFTSKGQSTVFFLKYNLGREELVPLVNGLNVLLMAGIARYRCWRNGSASAIRPCLG</sequence>
<accession>A0ABT4G037</accession>
<keyword evidence="3" id="KW-1185">Reference proteome</keyword>
<keyword evidence="1" id="KW-0472">Membrane</keyword>
<gene>
    <name evidence="2" type="ORF">M5W83_20010</name>
</gene>
<keyword evidence="1" id="KW-0812">Transmembrane</keyword>
<organism evidence="2 3">
    <name type="scientific">Paenibacillus thiaminolyticus</name>
    <name type="common">Bacillus thiaminolyticus</name>
    <dbReference type="NCBI Taxonomy" id="49283"/>
    <lineage>
        <taxon>Bacteria</taxon>
        <taxon>Bacillati</taxon>
        <taxon>Bacillota</taxon>
        <taxon>Bacilli</taxon>
        <taxon>Bacillales</taxon>
        <taxon>Paenibacillaceae</taxon>
        <taxon>Paenibacillus</taxon>
    </lineage>
</organism>
<evidence type="ECO:0000313" key="2">
    <source>
        <dbReference type="EMBL" id="MCY9609438.1"/>
    </source>
</evidence>
<dbReference type="EMBL" id="JAMDMM010000039">
    <property type="protein sequence ID" value="MCY9609438.1"/>
    <property type="molecule type" value="Genomic_DNA"/>
</dbReference>
<proteinExistence type="predicted"/>
<name>A0ABT4G037_PANTH</name>
<dbReference type="RefSeq" id="WP_244194394.1">
    <property type="nucleotide sequence ID" value="NZ_CABMNB010000047.1"/>
</dbReference>
<feature type="transmembrane region" description="Helical" evidence="1">
    <location>
        <begin position="47"/>
        <end position="63"/>
    </location>
</feature>
<evidence type="ECO:0000313" key="3">
    <source>
        <dbReference type="Proteomes" id="UP001209276"/>
    </source>
</evidence>
<dbReference type="Proteomes" id="UP001209276">
    <property type="component" value="Unassembled WGS sequence"/>
</dbReference>
<protein>
    <submittedName>
        <fullName evidence="2">Uncharacterized protein</fullName>
    </submittedName>
</protein>
<comment type="caution">
    <text evidence="2">The sequence shown here is derived from an EMBL/GenBank/DDBJ whole genome shotgun (WGS) entry which is preliminary data.</text>
</comment>
<keyword evidence="1" id="KW-1133">Transmembrane helix</keyword>